<dbReference type="Proteomes" id="UP000245699">
    <property type="component" value="Unassembled WGS sequence"/>
</dbReference>
<organism evidence="2 3">
    <name type="scientific">Furculomyces boomerangus</name>
    <dbReference type="NCBI Taxonomy" id="61424"/>
    <lineage>
        <taxon>Eukaryota</taxon>
        <taxon>Fungi</taxon>
        <taxon>Fungi incertae sedis</taxon>
        <taxon>Zoopagomycota</taxon>
        <taxon>Kickxellomycotina</taxon>
        <taxon>Harpellomycetes</taxon>
        <taxon>Harpellales</taxon>
        <taxon>Harpellaceae</taxon>
        <taxon>Furculomyces</taxon>
    </lineage>
</organism>
<proteinExistence type="predicted"/>
<accession>A0A2T9Y592</accession>
<dbReference type="STRING" id="61424.A0A2T9Y592"/>
<gene>
    <name evidence="2" type="ORF">BB559_006011</name>
    <name evidence="1" type="ORF">BB559_006651</name>
</gene>
<evidence type="ECO:0000313" key="2">
    <source>
        <dbReference type="EMBL" id="PVU87493.1"/>
    </source>
</evidence>
<dbReference type="EMBL" id="MBFT01000964">
    <property type="protein sequence ID" value="PVU86117.1"/>
    <property type="molecule type" value="Genomic_DNA"/>
</dbReference>
<dbReference type="EMBL" id="MBFT01000735">
    <property type="protein sequence ID" value="PVU87493.1"/>
    <property type="molecule type" value="Genomic_DNA"/>
</dbReference>
<protein>
    <submittedName>
        <fullName evidence="2">Uncharacterized protein</fullName>
    </submittedName>
</protein>
<evidence type="ECO:0000313" key="1">
    <source>
        <dbReference type="EMBL" id="PVU86117.1"/>
    </source>
</evidence>
<evidence type="ECO:0000313" key="3">
    <source>
        <dbReference type="Proteomes" id="UP000245699"/>
    </source>
</evidence>
<comment type="caution">
    <text evidence="2">The sequence shown here is derived from an EMBL/GenBank/DDBJ whole genome shotgun (WGS) entry which is preliminary data.</text>
</comment>
<dbReference type="Gene3D" id="3.40.50.300">
    <property type="entry name" value="P-loop containing nucleotide triphosphate hydrolases"/>
    <property type="match status" value="1"/>
</dbReference>
<name>A0A2T9Y592_9FUNG</name>
<sequence>MPIRSGVSIIPIFCNPIILDCVLIQLSFKVGDTIDGIQVCFRTQKENSDNYRNKDENKIPKDKATGYLNWDSPLSFDRERMMADIKNLQRGNINTQTTTNSVLLESLWATGDYKLKSSVETNLCIERIRNKIGSCPENNIFSAGFFLDTSFEVSKARREARNKTVDELNSEIIWADPDGYFENVAWPSYLVYHSRILDFIEKRKCKLDKISTFEYTPVKSKDERSSDTCFGVNTTRIDIIKDDPSVSEVQILEYISNKIIDLFCKNHTL</sequence>
<dbReference type="InterPro" id="IPR027417">
    <property type="entry name" value="P-loop_NTPase"/>
</dbReference>
<reference evidence="2 3" key="1">
    <citation type="journal article" date="2018" name="MBio">
        <title>Comparative Genomics Reveals the Core Gene Toolbox for the Fungus-Insect Symbiosis.</title>
        <authorList>
            <person name="Wang Y."/>
            <person name="Stata M."/>
            <person name="Wang W."/>
            <person name="Stajich J.E."/>
            <person name="White M.M."/>
            <person name="Moncalvo J.M."/>
        </authorList>
    </citation>
    <scope>NUCLEOTIDE SEQUENCE [LARGE SCALE GENOMIC DNA]</scope>
    <source>
        <strain evidence="2 3">AUS-77-4</strain>
    </source>
</reference>
<keyword evidence="3" id="KW-1185">Reference proteome</keyword>
<dbReference type="AlphaFoldDB" id="A0A2T9Y592"/>